<evidence type="ECO:0000313" key="3">
    <source>
        <dbReference type="Proteomes" id="UP000187158"/>
    </source>
</evidence>
<dbReference type="Proteomes" id="UP000187158">
    <property type="component" value="Unassembled WGS sequence"/>
</dbReference>
<comment type="caution">
    <text evidence="2">The sequence shown here is derived from an EMBL/GenBank/DDBJ whole genome shotgun (WGS) entry which is preliminary data.</text>
</comment>
<evidence type="ECO:0000256" key="1">
    <source>
        <dbReference type="SAM" id="SignalP"/>
    </source>
</evidence>
<organism evidence="2 3">
    <name type="scientific">Paenibacillus odorifer</name>
    <dbReference type="NCBI Taxonomy" id="189426"/>
    <lineage>
        <taxon>Bacteria</taxon>
        <taxon>Bacillati</taxon>
        <taxon>Bacillota</taxon>
        <taxon>Bacilli</taxon>
        <taxon>Bacillales</taxon>
        <taxon>Paenibacillaceae</taxon>
        <taxon>Paenibacillus</taxon>
    </lineage>
</organism>
<keyword evidence="3" id="KW-1185">Reference proteome</keyword>
<proteinExistence type="predicted"/>
<evidence type="ECO:0000313" key="2">
    <source>
        <dbReference type="EMBL" id="OMD15603.1"/>
    </source>
</evidence>
<feature type="signal peptide" evidence="1">
    <location>
        <begin position="1"/>
        <end position="23"/>
    </location>
</feature>
<feature type="chain" id="PRO_5046404282" evidence="1">
    <location>
        <begin position="24"/>
        <end position="267"/>
    </location>
</feature>
<dbReference type="EMBL" id="MPVP01000295">
    <property type="protein sequence ID" value="OMD15603.1"/>
    <property type="molecule type" value="Genomic_DNA"/>
</dbReference>
<reference evidence="2 3" key="1">
    <citation type="submission" date="2016-11" db="EMBL/GenBank/DDBJ databases">
        <title>Paenibacillus species isolates.</title>
        <authorList>
            <person name="Beno S.M."/>
        </authorList>
    </citation>
    <scope>NUCLEOTIDE SEQUENCE [LARGE SCALE GENOMIC DNA]</scope>
    <source>
        <strain evidence="2 3">FSL H7-0433</strain>
    </source>
</reference>
<protein>
    <submittedName>
        <fullName evidence="2">Uncharacterized protein</fullName>
    </submittedName>
</protein>
<gene>
    <name evidence="2" type="ORF">BSO21_27455</name>
</gene>
<name>A0ABX3GIY5_9BACL</name>
<keyword evidence="1" id="KW-0732">Signal</keyword>
<accession>A0ABX3GIY5</accession>
<sequence>MKKRIISIMVVAMLIFIPINADAMNVNQNETDFKAIVAGISVNETAIMSIDEVPEITINWLREQGAAVNEDSAIQFVPATQNIATMRSGEINGEAIRIWNELDDGDISVNTILPISQANIINKIIEAGKPTGTPGTVGYGLSSVSIFTAHADAYNNVTYIRPLRQEVTAYANNGFNINNFTATWVTLGTLLTYPGYTAASEANDFPFRHEIVTSVSSPVMGTKYTGYNALGSNRVFLVGGGLAWACGVVYDINVNGNIQHFEVTGIL</sequence>
<dbReference type="RefSeq" id="WP_076128604.1">
    <property type="nucleotide sequence ID" value="NZ_MPTH01000016.1"/>
</dbReference>